<feature type="coiled-coil region" evidence="1">
    <location>
        <begin position="292"/>
        <end position="334"/>
    </location>
</feature>
<sequence>MDPITALGVAANVIQFLDLGVKAVSKAREIHNSSNGALVEHIEIGVLTEDITEVAVKLAASAGAATGNNSLDCICEQCTIVAKELSDALKGMKADGKKSRIKSSRKALKAMWGKKRVEDMKRRLEGYRDEIQFHVLVDLKCHIDVTSTEQSARFDSLDGHAKMLFEVLSENHYSLRDTMASESAKSAERHAQTATTIVSKQKETQAEFISALNSLEDQSRSVSEAILENTESLYDSILVESARADERHEQTTSTIVSTQKEAHMDVKKALESMDAASRSEHDTLRREFGEVMQAMLKLRQDMLRENNKLKELVMKAIEARSEKERKRVQEQSNAVTFVLCNLMTVYQSLQKIILGLQAQLKTLLTSTNFSQLWGGQPLKPSLEPGDLVERCMLDAVTNKPSDILTSISHIKAYISANKRQYGMLSGHMERMWDSKWTGAVTVEYKNVEENSGINPKVWTLASKEMCLLLGVLDLDMVTPDFAQIADQSCLLHDHEFRTVQLLKSLVIITTMLTHYLGPAGASDIIANALSRTRPFSQGLPANVGNAPPDYMVPETWPGIDNEADRWAEGIWDVTAGRLGLAVIYKRRLRRLRQVTIWSTAGKIAGFKKRAETILKSRLQKWGAEKGMTLVSSTDGPQKFFEWFVTGDGASNPYFYFEVGTTEASRARGAVLYAMVEFLIQFGFCLTTPVIEVGKSGVRARVGRVILGEGVKSQRARQRSAQLRFYQEEIARSPELQESRIDNLALPLQSLTETTGVI</sequence>
<dbReference type="AlphaFoldDB" id="A0A2J6SUK4"/>
<evidence type="ECO:0000313" key="2">
    <source>
        <dbReference type="EMBL" id="PMD54454.1"/>
    </source>
</evidence>
<accession>A0A2J6SUK4</accession>
<dbReference type="EMBL" id="KZ613865">
    <property type="protein sequence ID" value="PMD54454.1"/>
    <property type="molecule type" value="Genomic_DNA"/>
</dbReference>
<organism evidence="2 3">
    <name type="scientific">Hyaloscypha bicolor E</name>
    <dbReference type="NCBI Taxonomy" id="1095630"/>
    <lineage>
        <taxon>Eukaryota</taxon>
        <taxon>Fungi</taxon>
        <taxon>Dikarya</taxon>
        <taxon>Ascomycota</taxon>
        <taxon>Pezizomycotina</taxon>
        <taxon>Leotiomycetes</taxon>
        <taxon>Helotiales</taxon>
        <taxon>Hyaloscyphaceae</taxon>
        <taxon>Hyaloscypha</taxon>
        <taxon>Hyaloscypha bicolor</taxon>
    </lineage>
</organism>
<keyword evidence="3" id="KW-1185">Reference proteome</keyword>
<dbReference type="Proteomes" id="UP000235371">
    <property type="component" value="Unassembled WGS sequence"/>
</dbReference>
<dbReference type="RefSeq" id="XP_024731358.1">
    <property type="nucleotide sequence ID" value="XM_024887981.1"/>
</dbReference>
<evidence type="ECO:0000313" key="3">
    <source>
        <dbReference type="Proteomes" id="UP000235371"/>
    </source>
</evidence>
<reference evidence="2 3" key="1">
    <citation type="submission" date="2016-04" db="EMBL/GenBank/DDBJ databases">
        <title>A degradative enzymes factory behind the ericoid mycorrhizal symbiosis.</title>
        <authorList>
            <consortium name="DOE Joint Genome Institute"/>
            <person name="Martino E."/>
            <person name="Morin E."/>
            <person name="Grelet G."/>
            <person name="Kuo A."/>
            <person name="Kohler A."/>
            <person name="Daghino S."/>
            <person name="Barry K."/>
            <person name="Choi C."/>
            <person name="Cichocki N."/>
            <person name="Clum A."/>
            <person name="Copeland A."/>
            <person name="Hainaut M."/>
            <person name="Haridas S."/>
            <person name="Labutti K."/>
            <person name="Lindquist E."/>
            <person name="Lipzen A."/>
            <person name="Khouja H.-R."/>
            <person name="Murat C."/>
            <person name="Ohm R."/>
            <person name="Olson A."/>
            <person name="Spatafora J."/>
            <person name="Veneault-Fourrey C."/>
            <person name="Henrissat B."/>
            <person name="Grigoriev I."/>
            <person name="Martin F."/>
            <person name="Perotto S."/>
        </authorList>
    </citation>
    <scope>NUCLEOTIDE SEQUENCE [LARGE SCALE GENOMIC DNA]</scope>
    <source>
        <strain evidence="2 3">E</strain>
    </source>
</reference>
<name>A0A2J6SUK4_9HELO</name>
<dbReference type="OrthoDB" id="3494205at2759"/>
<dbReference type="InParanoid" id="A0A2J6SUK4"/>
<evidence type="ECO:0008006" key="4">
    <source>
        <dbReference type="Google" id="ProtNLM"/>
    </source>
</evidence>
<keyword evidence="1" id="KW-0175">Coiled coil</keyword>
<proteinExistence type="predicted"/>
<evidence type="ECO:0000256" key="1">
    <source>
        <dbReference type="SAM" id="Coils"/>
    </source>
</evidence>
<dbReference type="GeneID" id="36596057"/>
<gene>
    <name evidence="2" type="ORF">K444DRAFT_699243</name>
</gene>
<protein>
    <recommendedName>
        <fullName evidence="4">Fungal N-terminal domain-containing protein</fullName>
    </recommendedName>
</protein>